<keyword evidence="6" id="KW-0175">Coiled coil</keyword>
<dbReference type="Proteomes" id="UP000044602">
    <property type="component" value="Unassembled WGS sequence"/>
</dbReference>
<feature type="compositionally biased region" description="Basic and acidic residues" evidence="7">
    <location>
        <begin position="81"/>
        <end position="97"/>
    </location>
</feature>
<feature type="compositionally biased region" description="Basic and acidic residues" evidence="7">
    <location>
        <begin position="663"/>
        <end position="678"/>
    </location>
</feature>
<dbReference type="CDD" id="cd20704">
    <property type="entry name" value="Orc3"/>
    <property type="match status" value="2"/>
</dbReference>
<feature type="compositionally biased region" description="Polar residues" evidence="7">
    <location>
        <begin position="374"/>
        <end position="385"/>
    </location>
</feature>
<dbReference type="GO" id="GO:0005664">
    <property type="term" value="C:nuclear origin of replication recognition complex"/>
    <property type="evidence" value="ECO:0007669"/>
    <property type="project" value="InterPro"/>
</dbReference>
<organism evidence="11 12">
    <name type="scientific">Verticillium longisporum</name>
    <name type="common">Verticillium dahliae var. longisporum</name>
    <dbReference type="NCBI Taxonomy" id="100787"/>
    <lineage>
        <taxon>Eukaryota</taxon>
        <taxon>Fungi</taxon>
        <taxon>Dikarya</taxon>
        <taxon>Ascomycota</taxon>
        <taxon>Pezizomycotina</taxon>
        <taxon>Sordariomycetes</taxon>
        <taxon>Hypocreomycetidae</taxon>
        <taxon>Glomerellales</taxon>
        <taxon>Plectosphaerellaceae</taxon>
        <taxon>Verticillium</taxon>
    </lineage>
</organism>
<dbReference type="InterPro" id="IPR045667">
    <property type="entry name" value="ORC3_N"/>
</dbReference>
<name>A0A0G4MLI3_VERLO</name>
<dbReference type="Pfam" id="PF07034">
    <property type="entry name" value="ORC3_N"/>
    <property type="match status" value="1"/>
</dbReference>
<dbReference type="GO" id="GO:0031261">
    <property type="term" value="C:DNA replication preinitiation complex"/>
    <property type="evidence" value="ECO:0007669"/>
    <property type="project" value="TreeGrafter"/>
</dbReference>
<keyword evidence="3" id="KW-0235">DNA replication</keyword>
<dbReference type="InterPro" id="IPR000313">
    <property type="entry name" value="PWWP_dom"/>
</dbReference>
<feature type="region of interest" description="Disordered" evidence="7">
    <location>
        <begin position="517"/>
        <end position="578"/>
    </location>
</feature>
<dbReference type="EMBL" id="CVQH01023416">
    <property type="protein sequence ID" value="CRK35111.1"/>
    <property type="molecule type" value="Genomic_DNA"/>
</dbReference>
<feature type="coiled-coil region" evidence="6">
    <location>
        <begin position="280"/>
        <end position="307"/>
    </location>
</feature>
<accession>A0A0G4MLI3</accession>
<sequence length="1376" mass="150080">MSDDAAGAPATAPEQVEKKEEAATTVVPATEDSVDKPAASDETVEAPAAAASEDNEPKKPEAESAEAAAAPDSDGAPAAEADAKASEGDAKDSDAKPSDAASAQDKDDKDNDAEIKDAGATAAADDDDTPAGDKSKGRRKSTSAAEAKGKKLNKKGSKARILHLDAKPGEHYLVKLKGHPQWPVIIADEDMLPPSLTEPKRPVTCLQADGTYREDFADGGKRVADRTFPVMYLHTNEFSYVPNSFLQELSSELATEMLEKKIKNKKLEAAFELAVEQNSLEFYKDLLNEHAAELAAKEAAAEDAAAAAAAASKKKKRASVAAVETEDVDMADAYDEEVEDVEVPVKSKSSKKRKAEEAATPQRSDSAKKPKIKLTTSSTPKATNGTSTPKAAKESAAKPAKTKSKKDGAEKKAEKETPKEPELSAEEKHQRKEREVLFLRHKLQKGLLTREQIPKEDEMKMMSEYISKLESFPDLEAILKLDSIPKEAKFNFKSRSQALLDKWTKILSTVDGVAAPSTANGVNGNTEKKTEPNCVKDEAKVDAKSEEAAEAKKSTPEATEETEAKPEGTPEKTANAVSTMRCCSRGNQGGRDRGMKAWRTLTGLESDDDNNNNIRAAGRFLPSHCGYNPHFQQEDHQAAYVFRPREEGASAERAPKRRRTSKKTSELRPENANDDGRPDPWQAENAEDEPSWFVPLLNGAEAPACVRLRERLFRSSWRDIEGRVQTILRDANSATLGQVAEFAWGRHGGRAEADGDRRQVPAAFIMTGANIASQDLLFRQLGERLEGGASRSRVVRLRSAEVGNLKAVLKKVVRDATARDDEGDDDGEVSFGQGGRKYLNYDLEGLAAFVKAHGCRHVFVAFQDSEGFDGGLLSDLIVLFSSWLTDIPFTLLFGVATSVELFQARLLKSTCQLLYGAQFDVVQTSTILEQIFKPSVAGADVSLRLGSSLLQHFIDRQHDQVTSIESFLSSLKYAYMCHFYANPLSIFAVEDNELNSELVQSEHLEAFRSLPSFRRHVEDAVETGDLKFAKSALQDDAFLYEQIFDIPSKRRAWSARLLRSLALLKSTGANQETFSQLYLKAVAEGIDLSSVDIGILSNVKRLQPADFISMLESLLQTLGQGDKDLGLEEWKSESKEAQDLASSLEACLLESRELLSAAQRDGNTLRSSYSGSSRILRTTVVAQKVQLSRDSAALSDADKAFTKVVDNVASLLQGAAHCEPATDSFLHEAWLYESKMPYRDVFVPRPRVVFERSLMRPHDYLACDCCRGHGDGISTTLPVTSLLYHLYLEGGSLINVADLWAAFFAMIGDEADEGETVEGPGPAAAAEHAAGVRAGGGHSERVALVLFYQGLAELKALGFVKASRKKVDHIAKLKWL</sequence>
<feature type="region of interest" description="Disordered" evidence="7">
    <location>
        <begin position="334"/>
        <end position="432"/>
    </location>
</feature>
<feature type="domain" description="Origin recognition complex subunit 3 winged helix C-terminal" evidence="10">
    <location>
        <begin position="1247"/>
        <end position="1375"/>
    </location>
</feature>
<dbReference type="InterPro" id="IPR040855">
    <property type="entry name" value="ORC_WH_C"/>
</dbReference>
<dbReference type="Gene3D" id="2.30.30.140">
    <property type="match status" value="1"/>
</dbReference>
<gene>
    <name evidence="11" type="ORF">BN1708_006626</name>
</gene>
<comment type="subcellular location">
    <subcellularLocation>
        <location evidence="1">Nucleus</location>
    </subcellularLocation>
</comment>
<feature type="compositionally biased region" description="Basic and acidic residues" evidence="7">
    <location>
        <begin position="104"/>
        <end position="117"/>
    </location>
</feature>
<protein>
    <recommendedName>
        <fullName evidence="13">Origin recognition complex subunit 3</fullName>
    </recommendedName>
</protein>
<evidence type="ECO:0000259" key="10">
    <source>
        <dbReference type="Pfam" id="PF18137"/>
    </source>
</evidence>
<proteinExistence type="inferred from homology"/>
<evidence type="ECO:0008006" key="13">
    <source>
        <dbReference type="Google" id="ProtNLM"/>
    </source>
</evidence>
<feature type="domain" description="PWWP" evidence="8">
    <location>
        <begin position="169"/>
        <end position="276"/>
    </location>
</feature>
<evidence type="ECO:0000256" key="2">
    <source>
        <dbReference type="ARBA" id="ARBA00010977"/>
    </source>
</evidence>
<evidence type="ECO:0000256" key="1">
    <source>
        <dbReference type="ARBA" id="ARBA00004123"/>
    </source>
</evidence>
<feature type="compositionally biased region" description="Basic and acidic residues" evidence="7">
    <location>
        <begin position="405"/>
        <end position="432"/>
    </location>
</feature>
<evidence type="ECO:0000256" key="4">
    <source>
        <dbReference type="ARBA" id="ARBA00023125"/>
    </source>
</evidence>
<dbReference type="GO" id="GO:0006270">
    <property type="term" value="P:DNA replication initiation"/>
    <property type="evidence" value="ECO:0007669"/>
    <property type="project" value="TreeGrafter"/>
</dbReference>
<feature type="compositionally biased region" description="Low complexity" evidence="7">
    <location>
        <begin position="65"/>
        <end position="80"/>
    </location>
</feature>
<feature type="domain" description="Origin recognition complex subunit 3 N-terminal" evidence="9">
    <location>
        <begin position="686"/>
        <end position="987"/>
    </location>
</feature>
<reference evidence="12" key="1">
    <citation type="submission" date="2015-05" db="EMBL/GenBank/DDBJ databases">
        <authorList>
            <person name="Fogelqvist Johan"/>
        </authorList>
    </citation>
    <scope>NUCLEOTIDE SEQUENCE [LARGE SCALE GENOMIC DNA]</scope>
</reference>
<evidence type="ECO:0000259" key="8">
    <source>
        <dbReference type="Pfam" id="PF00855"/>
    </source>
</evidence>
<keyword evidence="12" id="KW-1185">Reference proteome</keyword>
<evidence type="ECO:0000256" key="5">
    <source>
        <dbReference type="ARBA" id="ARBA00023242"/>
    </source>
</evidence>
<dbReference type="Pfam" id="PF18137">
    <property type="entry name" value="WHD_ORC"/>
    <property type="match status" value="1"/>
</dbReference>
<feature type="compositionally biased region" description="Basic and acidic residues" evidence="7">
    <location>
        <begin position="526"/>
        <end position="555"/>
    </location>
</feature>
<dbReference type="SUPFAM" id="SSF63748">
    <property type="entry name" value="Tudor/PWWP/MBT"/>
    <property type="match status" value="1"/>
</dbReference>
<evidence type="ECO:0000256" key="7">
    <source>
        <dbReference type="SAM" id="MobiDB-lite"/>
    </source>
</evidence>
<evidence type="ECO:0000313" key="11">
    <source>
        <dbReference type="EMBL" id="CRK35111.1"/>
    </source>
</evidence>
<feature type="region of interest" description="Disordered" evidence="7">
    <location>
        <begin position="1"/>
        <end position="156"/>
    </location>
</feature>
<dbReference type="GO" id="GO:0003688">
    <property type="term" value="F:DNA replication origin binding"/>
    <property type="evidence" value="ECO:0007669"/>
    <property type="project" value="TreeGrafter"/>
</dbReference>
<keyword evidence="4" id="KW-0238">DNA-binding</keyword>
<dbReference type="PANTHER" id="PTHR12748">
    <property type="entry name" value="ORIGIN RECOGNITION COMPLEX SUBUNIT 3"/>
    <property type="match status" value="1"/>
</dbReference>
<evidence type="ECO:0000256" key="6">
    <source>
        <dbReference type="SAM" id="Coils"/>
    </source>
</evidence>
<keyword evidence="5" id="KW-0539">Nucleus</keyword>
<dbReference type="STRING" id="100787.A0A0G4MLI3"/>
<evidence type="ECO:0000259" key="9">
    <source>
        <dbReference type="Pfam" id="PF07034"/>
    </source>
</evidence>
<dbReference type="InterPro" id="IPR020795">
    <property type="entry name" value="ORC3"/>
</dbReference>
<evidence type="ECO:0000256" key="3">
    <source>
        <dbReference type="ARBA" id="ARBA00022705"/>
    </source>
</evidence>
<dbReference type="PANTHER" id="PTHR12748:SF0">
    <property type="entry name" value="ORIGIN RECOGNITION COMPLEX SUBUNIT 3"/>
    <property type="match status" value="1"/>
</dbReference>
<evidence type="ECO:0000313" key="12">
    <source>
        <dbReference type="Proteomes" id="UP000044602"/>
    </source>
</evidence>
<comment type="similarity">
    <text evidence="2">Belongs to the ORC3 family.</text>
</comment>
<feature type="region of interest" description="Disordered" evidence="7">
    <location>
        <begin position="646"/>
        <end position="685"/>
    </location>
</feature>
<dbReference type="Pfam" id="PF00855">
    <property type="entry name" value="PWWP"/>
    <property type="match status" value="1"/>
</dbReference>
<dbReference type="GO" id="GO:0005656">
    <property type="term" value="C:nuclear pre-replicative complex"/>
    <property type="evidence" value="ECO:0007669"/>
    <property type="project" value="TreeGrafter"/>
</dbReference>